<dbReference type="InterPro" id="IPR050134">
    <property type="entry name" value="NAD-dep_sirtuin_deacylases"/>
</dbReference>
<dbReference type="Pfam" id="PF02146">
    <property type="entry name" value="SIR2"/>
    <property type="match status" value="2"/>
</dbReference>
<comment type="caution">
    <text evidence="6">The sequence shown here is derived from an EMBL/GenBank/DDBJ whole genome shotgun (WGS) entry which is preliminary data.</text>
</comment>
<evidence type="ECO:0000313" key="6">
    <source>
        <dbReference type="EMBL" id="EXJ95158.1"/>
    </source>
</evidence>
<name>W9YRG7_9EURO</name>
<evidence type="ECO:0000256" key="1">
    <source>
        <dbReference type="ARBA" id="ARBA00006924"/>
    </source>
</evidence>
<dbReference type="OrthoDB" id="424302at2759"/>
<feature type="binding site" evidence="4">
    <location>
        <position position="210"/>
    </location>
    <ligand>
        <name>Zn(2+)</name>
        <dbReference type="ChEBI" id="CHEBI:29105"/>
    </ligand>
</feature>
<feature type="binding site" evidence="4">
    <location>
        <position position="138"/>
    </location>
    <ligand>
        <name>Zn(2+)</name>
        <dbReference type="ChEBI" id="CHEBI:29105"/>
    </ligand>
</feature>
<dbReference type="GO" id="GO:0046872">
    <property type="term" value="F:metal ion binding"/>
    <property type="evidence" value="ECO:0007669"/>
    <property type="project" value="UniProtKB-KW"/>
</dbReference>
<reference evidence="6 7" key="1">
    <citation type="submission" date="2013-03" db="EMBL/GenBank/DDBJ databases">
        <title>The Genome Sequence of Capronia coronata CBS 617.96.</title>
        <authorList>
            <consortium name="The Broad Institute Genomics Platform"/>
            <person name="Cuomo C."/>
            <person name="de Hoog S."/>
            <person name="Gorbushina A."/>
            <person name="Walker B."/>
            <person name="Young S.K."/>
            <person name="Zeng Q."/>
            <person name="Gargeya S."/>
            <person name="Fitzgerald M."/>
            <person name="Haas B."/>
            <person name="Abouelleil A."/>
            <person name="Allen A.W."/>
            <person name="Alvarado L."/>
            <person name="Arachchi H.M."/>
            <person name="Berlin A.M."/>
            <person name="Chapman S.B."/>
            <person name="Gainer-Dewar J."/>
            <person name="Goldberg J."/>
            <person name="Griggs A."/>
            <person name="Gujja S."/>
            <person name="Hansen M."/>
            <person name="Howarth C."/>
            <person name="Imamovic A."/>
            <person name="Ireland A."/>
            <person name="Larimer J."/>
            <person name="McCowan C."/>
            <person name="Murphy C."/>
            <person name="Pearson M."/>
            <person name="Poon T.W."/>
            <person name="Priest M."/>
            <person name="Roberts A."/>
            <person name="Saif S."/>
            <person name="Shea T."/>
            <person name="Sisk P."/>
            <person name="Sykes S."/>
            <person name="Wortman J."/>
            <person name="Nusbaum C."/>
            <person name="Birren B."/>
        </authorList>
    </citation>
    <scope>NUCLEOTIDE SEQUENCE [LARGE SCALE GENOMIC DNA]</scope>
    <source>
        <strain evidence="6 7">CBS 617.96</strain>
    </source>
</reference>
<evidence type="ECO:0000256" key="3">
    <source>
        <dbReference type="ARBA" id="ARBA00023027"/>
    </source>
</evidence>
<dbReference type="GO" id="GO:0070403">
    <property type="term" value="F:NAD+ binding"/>
    <property type="evidence" value="ECO:0007669"/>
    <property type="project" value="InterPro"/>
</dbReference>
<dbReference type="eggNOG" id="KOG2684">
    <property type="taxonomic scope" value="Eukaryota"/>
</dbReference>
<dbReference type="AlphaFoldDB" id="W9YRG7"/>
<gene>
    <name evidence="6" type="ORF">A1O1_00277</name>
</gene>
<dbReference type="Gene3D" id="3.40.50.1220">
    <property type="entry name" value="TPP-binding domain"/>
    <property type="match status" value="1"/>
</dbReference>
<dbReference type="PANTHER" id="PTHR11085">
    <property type="entry name" value="NAD-DEPENDENT PROTEIN DEACYLASE SIRTUIN-5, MITOCHONDRIAL-RELATED"/>
    <property type="match status" value="1"/>
</dbReference>
<evidence type="ECO:0000256" key="2">
    <source>
        <dbReference type="ARBA" id="ARBA00022679"/>
    </source>
</evidence>
<keyword evidence="2" id="KW-0808">Transferase</keyword>
<keyword evidence="4" id="KW-0479">Metal-binding</keyword>
<evidence type="ECO:0000256" key="4">
    <source>
        <dbReference type="PROSITE-ProRule" id="PRU00236"/>
    </source>
</evidence>
<comment type="similarity">
    <text evidence="1">Belongs to the sirtuin family. Class I subfamily.</text>
</comment>
<feature type="domain" description="Deacetylase sirtuin-type" evidence="5">
    <location>
        <begin position="4"/>
        <end position="314"/>
    </location>
</feature>
<feature type="binding site" evidence="4">
    <location>
        <position position="213"/>
    </location>
    <ligand>
        <name>Zn(2+)</name>
        <dbReference type="ChEBI" id="CHEBI:29105"/>
    </ligand>
</feature>
<evidence type="ECO:0000259" key="5">
    <source>
        <dbReference type="PROSITE" id="PS50305"/>
    </source>
</evidence>
<feature type="binding site" evidence="4">
    <location>
        <position position="144"/>
    </location>
    <ligand>
        <name>Zn(2+)</name>
        <dbReference type="ChEBI" id="CHEBI:29105"/>
    </ligand>
</feature>
<dbReference type="InterPro" id="IPR026591">
    <property type="entry name" value="Sirtuin_cat_small_dom_sf"/>
</dbReference>
<dbReference type="InterPro" id="IPR029035">
    <property type="entry name" value="DHS-like_NAD/FAD-binding_dom"/>
</dbReference>
<dbReference type="PROSITE" id="PS50305">
    <property type="entry name" value="SIRTUIN"/>
    <property type="match status" value="1"/>
</dbReference>
<sequence length="326" mass="35876">MSRTKTDEMPATDVASFVHHLQSSKRIVALLGAGISASSGLPTFRGAGGLWRTYDATMLATPEAFEADPGLSWQFYSYRRHMALNANPNRAHLALAELARRNPDFLTLSQNVDGLSPRAGHPPAQLKLLHGSLFDVKCWDQYRCGYIRRNDFTDPIVPALGLPSENEGLPADAQLKEAIQKKKHALVRGADISDVNVQLPSISREDLPHCPQCKKNLLRPGVVWFGESLPGDVMSDVSDWFQQSEQIDLMLVIGTSSKVYPAAGYTQLARAKGARVAVVNMDRGDARELTKRDWFFEGDAATIVPEILKSVVGEIGEFDETQISMT</sequence>
<dbReference type="Proteomes" id="UP000019484">
    <property type="component" value="Unassembled WGS sequence"/>
</dbReference>
<dbReference type="InterPro" id="IPR026590">
    <property type="entry name" value="Ssirtuin_cat_dom"/>
</dbReference>
<dbReference type="HOGENOM" id="CLU_023643_3_1_1"/>
<dbReference type="GO" id="GO:0005634">
    <property type="term" value="C:nucleus"/>
    <property type="evidence" value="ECO:0007669"/>
    <property type="project" value="TreeGrafter"/>
</dbReference>
<keyword evidence="3" id="KW-0520">NAD</keyword>
<dbReference type="GeneID" id="19155186"/>
<proteinExistence type="inferred from homology"/>
<dbReference type="GO" id="GO:0036055">
    <property type="term" value="F:protein-succinyllysine desuccinylase activity"/>
    <property type="evidence" value="ECO:0007669"/>
    <property type="project" value="InterPro"/>
</dbReference>
<keyword evidence="4" id="KW-0862">Zinc</keyword>
<dbReference type="InterPro" id="IPR027546">
    <property type="entry name" value="Sirtuin_class_III"/>
</dbReference>
<organism evidence="6 7">
    <name type="scientific">Capronia coronata CBS 617.96</name>
    <dbReference type="NCBI Taxonomy" id="1182541"/>
    <lineage>
        <taxon>Eukaryota</taxon>
        <taxon>Fungi</taxon>
        <taxon>Dikarya</taxon>
        <taxon>Ascomycota</taxon>
        <taxon>Pezizomycotina</taxon>
        <taxon>Eurotiomycetes</taxon>
        <taxon>Chaetothyriomycetidae</taxon>
        <taxon>Chaetothyriales</taxon>
        <taxon>Herpotrichiellaceae</taxon>
        <taxon>Capronia</taxon>
    </lineage>
</organism>
<dbReference type="PANTHER" id="PTHR11085:SF10">
    <property type="entry name" value="NAD-DEPENDENT PROTEIN DEACYLASE SIRTUIN-5, MITOCHONDRIAL-RELATED"/>
    <property type="match status" value="1"/>
</dbReference>
<dbReference type="CDD" id="cd01412">
    <property type="entry name" value="SIRT5_Af1_CobB"/>
    <property type="match status" value="1"/>
</dbReference>
<dbReference type="SUPFAM" id="SSF52467">
    <property type="entry name" value="DHS-like NAD/FAD-binding domain"/>
    <property type="match status" value="1"/>
</dbReference>
<dbReference type="InterPro" id="IPR003000">
    <property type="entry name" value="Sirtuin"/>
</dbReference>
<dbReference type="RefSeq" id="XP_007719387.1">
    <property type="nucleotide sequence ID" value="XM_007721197.1"/>
</dbReference>
<protein>
    <recommendedName>
        <fullName evidence="5">Deacetylase sirtuin-type domain-containing protein</fullName>
    </recommendedName>
</protein>
<accession>W9YRG7</accession>
<feature type="active site" description="Proton acceptor" evidence="4">
    <location>
        <position position="130"/>
    </location>
</feature>
<dbReference type="STRING" id="1182541.W9YRG7"/>
<dbReference type="Gene3D" id="3.30.1600.10">
    <property type="entry name" value="SIR2/SIRT2 'Small Domain"/>
    <property type="match status" value="1"/>
</dbReference>
<dbReference type="GO" id="GO:0036054">
    <property type="term" value="F:protein-malonyllysine demalonylase activity"/>
    <property type="evidence" value="ECO:0007669"/>
    <property type="project" value="InterPro"/>
</dbReference>
<dbReference type="EMBL" id="AMWN01000001">
    <property type="protein sequence ID" value="EXJ95158.1"/>
    <property type="molecule type" value="Genomic_DNA"/>
</dbReference>
<keyword evidence="7" id="KW-1185">Reference proteome</keyword>
<evidence type="ECO:0000313" key="7">
    <source>
        <dbReference type="Proteomes" id="UP000019484"/>
    </source>
</evidence>
<dbReference type="GO" id="GO:0017136">
    <property type="term" value="F:histone deacetylase activity, NAD-dependent"/>
    <property type="evidence" value="ECO:0007669"/>
    <property type="project" value="TreeGrafter"/>
</dbReference>